<gene>
    <name evidence="1" type="primary">Hypp5214</name>
    <name evidence="1" type="ORF">BLAG_LOCUS25075</name>
</gene>
<dbReference type="OrthoDB" id="10219269at2759"/>
<dbReference type="AlphaFoldDB" id="A0A8K0AE71"/>
<dbReference type="EMBL" id="OV696694">
    <property type="protein sequence ID" value="CAH1273876.1"/>
    <property type="molecule type" value="Genomic_DNA"/>
</dbReference>
<proteinExistence type="predicted"/>
<reference evidence="1" key="1">
    <citation type="submission" date="2022-01" db="EMBL/GenBank/DDBJ databases">
        <authorList>
            <person name="Braso-Vives M."/>
        </authorList>
    </citation>
    <scope>NUCLEOTIDE SEQUENCE</scope>
</reference>
<sequence>MGPKHWTTDTTDSPRSECLRITRNVFVSIHTPSLRKDFRETTSPQMSCVESCGTGQTWWSCWGGETGPGTGEGSRRFPLKESRDGGVVWRDGRVFGPDPRGPGFESCQVTDLVSVGKVLVPMEKVHDVTHSTQVYINGYLTLVGEVKGHGKKRMGSAFQYRAIDTVDNNPLPPATA</sequence>
<accession>A0A8K0AE71</accession>
<organism evidence="1 2">
    <name type="scientific">Branchiostoma lanceolatum</name>
    <name type="common">Common lancelet</name>
    <name type="synonym">Amphioxus lanceolatum</name>
    <dbReference type="NCBI Taxonomy" id="7740"/>
    <lineage>
        <taxon>Eukaryota</taxon>
        <taxon>Metazoa</taxon>
        <taxon>Chordata</taxon>
        <taxon>Cephalochordata</taxon>
        <taxon>Leptocardii</taxon>
        <taxon>Amphioxiformes</taxon>
        <taxon>Branchiostomatidae</taxon>
        <taxon>Branchiostoma</taxon>
    </lineage>
</organism>
<evidence type="ECO:0000313" key="2">
    <source>
        <dbReference type="Proteomes" id="UP000838412"/>
    </source>
</evidence>
<name>A0A8K0AE71_BRALA</name>
<keyword evidence="2" id="KW-1185">Reference proteome</keyword>
<evidence type="ECO:0000313" key="1">
    <source>
        <dbReference type="EMBL" id="CAH1273876.1"/>
    </source>
</evidence>
<dbReference type="Proteomes" id="UP000838412">
    <property type="component" value="Chromosome 9"/>
</dbReference>
<protein>
    <submittedName>
        <fullName evidence="1">Hypp5214 protein</fullName>
    </submittedName>
</protein>